<protein>
    <recommendedName>
        <fullName evidence="5 9">Uracil-DNA glycosylase</fullName>
        <shortName evidence="9">UDG</shortName>
        <ecNumber evidence="4 9">3.2.2.27</ecNumber>
    </recommendedName>
</protein>
<dbReference type="PANTHER" id="PTHR11264:SF0">
    <property type="entry name" value="URACIL-DNA GLYCOSYLASE"/>
    <property type="match status" value="1"/>
</dbReference>
<dbReference type="NCBIfam" id="NF003588">
    <property type="entry name" value="PRK05254.1-1"/>
    <property type="match status" value="1"/>
</dbReference>
<keyword evidence="8 9" id="KW-0234">DNA repair</keyword>
<evidence type="ECO:0000259" key="12">
    <source>
        <dbReference type="SMART" id="SM00986"/>
    </source>
</evidence>
<feature type="active site" description="Proton acceptor" evidence="9 10">
    <location>
        <position position="96"/>
    </location>
</feature>
<evidence type="ECO:0000256" key="11">
    <source>
        <dbReference type="RuleBase" id="RU003780"/>
    </source>
</evidence>
<keyword evidence="13" id="KW-0326">Glycosidase</keyword>
<dbReference type="NCBIfam" id="TIGR00628">
    <property type="entry name" value="ung"/>
    <property type="match status" value="1"/>
</dbReference>
<dbReference type="AlphaFoldDB" id="A0A7X0LWG3"/>
<dbReference type="SMART" id="SM00987">
    <property type="entry name" value="UreE_C"/>
    <property type="match status" value="1"/>
</dbReference>
<dbReference type="EMBL" id="JACHGK010000005">
    <property type="protein sequence ID" value="MBB6445319.1"/>
    <property type="molecule type" value="Genomic_DNA"/>
</dbReference>
<evidence type="ECO:0000313" key="13">
    <source>
        <dbReference type="EMBL" id="MBB6445319.1"/>
    </source>
</evidence>
<comment type="function">
    <text evidence="2 9 11">Excises uracil residues from the DNA which can arise as a result of misincorporation of dUMP residues by DNA polymerase or due to deamination of cytosine.</text>
</comment>
<dbReference type="InterPro" id="IPR002043">
    <property type="entry name" value="UDG_fam1"/>
</dbReference>
<evidence type="ECO:0000256" key="1">
    <source>
        <dbReference type="ARBA" id="ARBA00001400"/>
    </source>
</evidence>
<dbReference type="CDD" id="cd10027">
    <property type="entry name" value="UDG-F1-like"/>
    <property type="match status" value="1"/>
</dbReference>
<comment type="subcellular location">
    <subcellularLocation>
        <location evidence="9">Cytoplasm</location>
    </subcellularLocation>
</comment>
<evidence type="ECO:0000256" key="10">
    <source>
        <dbReference type="PROSITE-ProRule" id="PRU10072"/>
    </source>
</evidence>
<dbReference type="NCBIfam" id="NF003589">
    <property type="entry name" value="PRK05254.1-2"/>
    <property type="match status" value="1"/>
</dbReference>
<evidence type="ECO:0000256" key="5">
    <source>
        <dbReference type="ARBA" id="ARBA00018429"/>
    </source>
</evidence>
<gene>
    <name evidence="9" type="primary">ung</name>
    <name evidence="13" type="ORF">HNR53_001937</name>
</gene>
<proteinExistence type="inferred from homology"/>
<evidence type="ECO:0000256" key="8">
    <source>
        <dbReference type="ARBA" id="ARBA00023204"/>
    </source>
</evidence>
<dbReference type="GO" id="GO:0005737">
    <property type="term" value="C:cytoplasm"/>
    <property type="evidence" value="ECO:0007669"/>
    <property type="project" value="UniProtKB-SubCell"/>
</dbReference>
<dbReference type="NCBIfam" id="NF003591">
    <property type="entry name" value="PRK05254.1-4"/>
    <property type="match status" value="1"/>
</dbReference>
<dbReference type="PROSITE" id="PS00130">
    <property type="entry name" value="U_DNA_GLYCOSYLASE"/>
    <property type="match status" value="1"/>
</dbReference>
<comment type="catalytic activity">
    <reaction evidence="1 9 11">
        <text>Hydrolyzes single-stranded DNA or mismatched double-stranded DNA and polynucleotides, releasing free uracil.</text>
        <dbReference type="EC" id="3.2.2.27"/>
    </reaction>
</comment>
<dbReference type="GO" id="GO:0097510">
    <property type="term" value="P:base-excision repair, AP site formation via deaminated base removal"/>
    <property type="evidence" value="ECO:0007669"/>
    <property type="project" value="TreeGrafter"/>
</dbReference>
<dbReference type="Gene3D" id="3.40.470.10">
    <property type="entry name" value="Uracil-DNA glycosylase-like domain"/>
    <property type="match status" value="1"/>
</dbReference>
<keyword evidence="14" id="KW-1185">Reference proteome</keyword>
<comment type="similarity">
    <text evidence="3 9 11">Belongs to the uracil-DNA glycosylase (UDG) superfamily. UNG family.</text>
</comment>
<organism evidence="13 14">
    <name type="scientific">Bacillus benzoevorans</name>
    <dbReference type="NCBI Taxonomy" id="1456"/>
    <lineage>
        <taxon>Bacteria</taxon>
        <taxon>Bacillati</taxon>
        <taxon>Bacillota</taxon>
        <taxon>Bacilli</taxon>
        <taxon>Bacillales</taxon>
        <taxon>Bacillaceae</taxon>
        <taxon>Bacillus</taxon>
    </lineage>
</organism>
<dbReference type="PANTHER" id="PTHR11264">
    <property type="entry name" value="URACIL-DNA GLYCOSYLASE"/>
    <property type="match status" value="1"/>
</dbReference>
<dbReference type="InterPro" id="IPR036895">
    <property type="entry name" value="Uracil-DNA_glycosylase-like_sf"/>
</dbReference>
<accession>A0A7X0LWG3</accession>
<dbReference type="Pfam" id="PF03167">
    <property type="entry name" value="UDG"/>
    <property type="match status" value="1"/>
</dbReference>
<dbReference type="HAMAP" id="MF_00148">
    <property type="entry name" value="UDG"/>
    <property type="match status" value="1"/>
</dbReference>
<dbReference type="SUPFAM" id="SSF52141">
    <property type="entry name" value="Uracil-DNA glycosylase-like"/>
    <property type="match status" value="1"/>
</dbReference>
<evidence type="ECO:0000313" key="14">
    <source>
        <dbReference type="Proteomes" id="UP000531594"/>
    </source>
</evidence>
<keyword evidence="7 9" id="KW-0378">Hydrolase</keyword>
<evidence type="ECO:0000256" key="7">
    <source>
        <dbReference type="ARBA" id="ARBA00022801"/>
    </source>
</evidence>
<dbReference type="Proteomes" id="UP000531594">
    <property type="component" value="Unassembled WGS sequence"/>
</dbReference>
<dbReference type="EC" id="3.2.2.27" evidence="4 9"/>
<dbReference type="SMART" id="SM00986">
    <property type="entry name" value="UDG"/>
    <property type="match status" value="1"/>
</dbReference>
<evidence type="ECO:0000256" key="9">
    <source>
        <dbReference type="HAMAP-Rule" id="MF_00148"/>
    </source>
</evidence>
<reference evidence="13 14" key="1">
    <citation type="submission" date="2020-08" db="EMBL/GenBank/DDBJ databases">
        <title>Genomic Encyclopedia of Type Strains, Phase IV (KMG-IV): sequencing the most valuable type-strain genomes for metagenomic binning, comparative biology and taxonomic classification.</title>
        <authorList>
            <person name="Goeker M."/>
        </authorList>
    </citation>
    <scope>NUCLEOTIDE SEQUENCE [LARGE SCALE GENOMIC DNA]</scope>
    <source>
        <strain evidence="13 14">DSM 5391</strain>
    </source>
</reference>
<sequence>MYTSFHTCFIADYLIDFYHEYVQQQWKVVGIVMAILKNDWAPLLQGEFEKTYYQQLRKILWQEYQSQVIYPDKFDIYNALHFTSYEDTKVVIIGQDPYHGPGQAHGLSFSVKPGITIPPSLQNIYKELHADLGCSIPNHGYLVEWTKQGVLLLNAVLTVRAGNPNSHKALGWENFTDKVIERLNEREKPVVFILWGRFAQQKEQLITAPQHFIIKSPHPSPFSANKGFFGSKPFSRTNAFLQKIRSEEINWQITNL</sequence>
<feature type="domain" description="Uracil-DNA glycosylase-like" evidence="12">
    <location>
        <begin position="81"/>
        <end position="241"/>
    </location>
</feature>
<keyword evidence="9" id="KW-0963">Cytoplasm</keyword>
<evidence type="ECO:0000256" key="3">
    <source>
        <dbReference type="ARBA" id="ARBA00008184"/>
    </source>
</evidence>
<comment type="caution">
    <text evidence="13">The sequence shown here is derived from an EMBL/GenBank/DDBJ whole genome shotgun (WGS) entry which is preliminary data.</text>
</comment>
<dbReference type="NCBIfam" id="NF003592">
    <property type="entry name" value="PRK05254.1-5"/>
    <property type="match status" value="1"/>
</dbReference>
<evidence type="ECO:0000256" key="2">
    <source>
        <dbReference type="ARBA" id="ARBA00002631"/>
    </source>
</evidence>
<keyword evidence="6 9" id="KW-0227">DNA damage</keyword>
<name>A0A7X0LWG3_9BACI</name>
<dbReference type="InterPro" id="IPR005122">
    <property type="entry name" value="Uracil-DNA_glycosylase-like"/>
</dbReference>
<evidence type="ECO:0000256" key="4">
    <source>
        <dbReference type="ARBA" id="ARBA00012030"/>
    </source>
</evidence>
<dbReference type="GO" id="GO:0004844">
    <property type="term" value="F:uracil DNA N-glycosylase activity"/>
    <property type="evidence" value="ECO:0007669"/>
    <property type="project" value="UniProtKB-UniRule"/>
</dbReference>
<dbReference type="InterPro" id="IPR018085">
    <property type="entry name" value="Ura-DNA_Glyclase_AS"/>
</dbReference>
<dbReference type="FunFam" id="3.40.470.10:FF:000001">
    <property type="entry name" value="Uracil-DNA glycosylase"/>
    <property type="match status" value="1"/>
</dbReference>
<evidence type="ECO:0000256" key="6">
    <source>
        <dbReference type="ARBA" id="ARBA00022763"/>
    </source>
</evidence>